<keyword evidence="2" id="KW-1185">Reference proteome</keyword>
<proteinExistence type="predicted"/>
<evidence type="ECO:0000313" key="1">
    <source>
        <dbReference type="EMBL" id="GBP25013.1"/>
    </source>
</evidence>
<protein>
    <submittedName>
        <fullName evidence="1">Uncharacterized protein</fullName>
    </submittedName>
</protein>
<dbReference type="AlphaFoldDB" id="A0A4C1UEV2"/>
<name>A0A4C1UEV2_EUMVA</name>
<evidence type="ECO:0000313" key="2">
    <source>
        <dbReference type="Proteomes" id="UP000299102"/>
    </source>
</evidence>
<dbReference type="EMBL" id="BGZK01000168">
    <property type="protein sequence ID" value="GBP25013.1"/>
    <property type="molecule type" value="Genomic_DNA"/>
</dbReference>
<comment type="caution">
    <text evidence="1">The sequence shown here is derived from an EMBL/GenBank/DDBJ whole genome shotgun (WGS) entry which is preliminary data.</text>
</comment>
<organism evidence="1 2">
    <name type="scientific">Eumeta variegata</name>
    <name type="common">Bagworm moth</name>
    <name type="synonym">Eumeta japonica</name>
    <dbReference type="NCBI Taxonomy" id="151549"/>
    <lineage>
        <taxon>Eukaryota</taxon>
        <taxon>Metazoa</taxon>
        <taxon>Ecdysozoa</taxon>
        <taxon>Arthropoda</taxon>
        <taxon>Hexapoda</taxon>
        <taxon>Insecta</taxon>
        <taxon>Pterygota</taxon>
        <taxon>Neoptera</taxon>
        <taxon>Endopterygota</taxon>
        <taxon>Lepidoptera</taxon>
        <taxon>Glossata</taxon>
        <taxon>Ditrysia</taxon>
        <taxon>Tineoidea</taxon>
        <taxon>Psychidae</taxon>
        <taxon>Oiketicinae</taxon>
        <taxon>Eumeta</taxon>
    </lineage>
</organism>
<dbReference type="Proteomes" id="UP000299102">
    <property type="component" value="Unassembled WGS sequence"/>
</dbReference>
<accession>A0A4C1UEV2</accession>
<gene>
    <name evidence="1" type="ORF">EVAR_94308_1</name>
</gene>
<reference evidence="1 2" key="1">
    <citation type="journal article" date="2019" name="Commun. Biol.">
        <title>The bagworm genome reveals a unique fibroin gene that provides high tensile strength.</title>
        <authorList>
            <person name="Kono N."/>
            <person name="Nakamura H."/>
            <person name="Ohtoshi R."/>
            <person name="Tomita M."/>
            <person name="Numata K."/>
            <person name="Arakawa K."/>
        </authorList>
    </citation>
    <scope>NUCLEOTIDE SEQUENCE [LARGE SCALE GENOMIC DNA]</scope>
</reference>
<sequence>MSPKAWRVTREFYDVKRIVGSANGSRKIRFESKCENGARLYIKNARLLSCIDEMLFNQWTVTQTFKSAKVKTGQRVSHSKHLTRTPFLSSYRKCLRPQGAFIKRHNFVTFRTPSDGRASDVVTHEISGIFNFGFLNQLKKPLLLHVRPPVCLSVYGLAQSLDTEKLYFDMGIHSYNTDKMVE</sequence>